<dbReference type="AlphaFoldDB" id="A0A6J7BBZ5"/>
<dbReference type="GO" id="GO:0006261">
    <property type="term" value="P:DNA-templated DNA replication"/>
    <property type="evidence" value="ECO:0007669"/>
    <property type="project" value="TreeGrafter"/>
</dbReference>
<dbReference type="PANTHER" id="PTHR11669:SF8">
    <property type="entry name" value="DNA POLYMERASE III SUBUNIT DELTA"/>
    <property type="match status" value="1"/>
</dbReference>
<feature type="coiled-coil region" evidence="1">
    <location>
        <begin position="253"/>
        <end position="307"/>
    </location>
</feature>
<dbReference type="GO" id="GO:0003887">
    <property type="term" value="F:DNA-directed DNA polymerase activity"/>
    <property type="evidence" value="ECO:0007669"/>
    <property type="project" value="InterPro"/>
</dbReference>
<dbReference type="GO" id="GO:0008408">
    <property type="term" value="F:3'-5' exonuclease activity"/>
    <property type="evidence" value="ECO:0007669"/>
    <property type="project" value="InterPro"/>
</dbReference>
<evidence type="ECO:0000313" key="3">
    <source>
        <dbReference type="EMBL" id="CAB4842575.1"/>
    </source>
</evidence>
<dbReference type="Gene3D" id="3.40.50.300">
    <property type="entry name" value="P-loop containing nucleotide triphosphate hydrolases"/>
    <property type="match status" value="1"/>
</dbReference>
<dbReference type="EMBL" id="CAFBAA010000012">
    <property type="protein sequence ID" value="CAB4842575.1"/>
    <property type="molecule type" value="Genomic_DNA"/>
</dbReference>
<organism evidence="3">
    <name type="scientific">freshwater metagenome</name>
    <dbReference type="NCBI Taxonomy" id="449393"/>
    <lineage>
        <taxon>unclassified sequences</taxon>
        <taxon>metagenomes</taxon>
        <taxon>ecological metagenomes</taxon>
    </lineage>
</organism>
<dbReference type="InterPro" id="IPR004622">
    <property type="entry name" value="DNA_pol_HolB"/>
</dbReference>
<dbReference type="InterPro" id="IPR050238">
    <property type="entry name" value="DNA_Rep/Repair_Clamp_Loader"/>
</dbReference>
<dbReference type="NCBIfam" id="TIGR00678">
    <property type="entry name" value="holB"/>
    <property type="match status" value="1"/>
</dbReference>
<evidence type="ECO:0000313" key="4">
    <source>
        <dbReference type="EMBL" id="CAB5076768.1"/>
    </source>
</evidence>
<dbReference type="NCBIfam" id="NF005926">
    <property type="entry name" value="PRK07940.1"/>
    <property type="match status" value="1"/>
</dbReference>
<evidence type="ECO:0000313" key="2">
    <source>
        <dbReference type="EMBL" id="CAB4708367.1"/>
    </source>
</evidence>
<gene>
    <name evidence="2" type="ORF">UFOPK2423_01579</name>
    <name evidence="3" type="ORF">UFOPK3266_00668</name>
    <name evidence="4" type="ORF">UFOPK4367_01082</name>
</gene>
<dbReference type="EMBL" id="CAEZXN010000058">
    <property type="protein sequence ID" value="CAB4708367.1"/>
    <property type="molecule type" value="Genomic_DNA"/>
</dbReference>
<keyword evidence="1" id="KW-0175">Coiled coil</keyword>
<evidence type="ECO:0000256" key="1">
    <source>
        <dbReference type="SAM" id="Coils"/>
    </source>
</evidence>
<dbReference type="PANTHER" id="PTHR11669">
    <property type="entry name" value="REPLICATION FACTOR C / DNA POLYMERASE III GAMMA-TAU SUBUNIT"/>
    <property type="match status" value="1"/>
</dbReference>
<dbReference type="SUPFAM" id="SSF52540">
    <property type="entry name" value="P-loop containing nucleoside triphosphate hydrolases"/>
    <property type="match status" value="1"/>
</dbReference>
<proteinExistence type="predicted"/>
<sequence length="395" mass="42293">MSAPVFADLVGQQEAIAIIERAVRAARGIDVEAQESGAMTHAWLFTGPPGSGRSNAARAFAAALLCTERGCGECATCREVYAGTHADVELMESEGLSIKADQIRELIVRAAWAPATGSFRVVIIEDADKLTETAANALLKAIEEPGSFTTWFLCAPSPSDVLPTIRSRCRSVLLRTPSHQDVASVLIERDGVDPTMAAHVARASQGHVGRAKWLAFDEDARKFRHDLLAIPARIRTVGEALSTAAELHRAANEESVRENADRDEREMAELSTAWGHGATGKGMPSGASKAIKELEKAQKSRTTARNRAFLDIALLDLATFYRDVLLVQAGAEAPLINEDLRSNVTDVAGQIPAEGALKRVEAIMGARKALAFNVAPLLALESMMLALRLPARGGE</sequence>
<dbReference type="Pfam" id="PF13177">
    <property type="entry name" value="DNA_pol3_delta2"/>
    <property type="match status" value="1"/>
</dbReference>
<dbReference type="InterPro" id="IPR027417">
    <property type="entry name" value="P-loop_NTPase"/>
</dbReference>
<accession>A0A6J7BBZ5</accession>
<reference evidence="3" key="1">
    <citation type="submission" date="2020-05" db="EMBL/GenBank/DDBJ databases">
        <authorList>
            <person name="Chiriac C."/>
            <person name="Salcher M."/>
            <person name="Ghai R."/>
            <person name="Kavagutti S V."/>
        </authorList>
    </citation>
    <scope>NUCLEOTIDE SEQUENCE</scope>
</reference>
<dbReference type="EMBL" id="CAFBRC010000075">
    <property type="protein sequence ID" value="CAB5076768.1"/>
    <property type="molecule type" value="Genomic_DNA"/>
</dbReference>
<name>A0A6J7BBZ5_9ZZZZ</name>
<protein>
    <submittedName>
        <fullName evidence="3">Unannotated protein</fullName>
    </submittedName>
</protein>